<proteinExistence type="predicted"/>
<evidence type="ECO:0000313" key="2">
    <source>
        <dbReference type="EMBL" id="WJZ87716.1"/>
    </source>
</evidence>
<evidence type="ECO:0000313" key="3">
    <source>
        <dbReference type="Proteomes" id="UP001227230"/>
    </source>
</evidence>
<keyword evidence="3" id="KW-1185">Reference proteome</keyword>
<organism evidence="2 3">
    <name type="scientific">Vitis vinifera</name>
    <name type="common">Grape</name>
    <dbReference type="NCBI Taxonomy" id="29760"/>
    <lineage>
        <taxon>Eukaryota</taxon>
        <taxon>Viridiplantae</taxon>
        <taxon>Streptophyta</taxon>
        <taxon>Embryophyta</taxon>
        <taxon>Tracheophyta</taxon>
        <taxon>Spermatophyta</taxon>
        <taxon>Magnoliopsida</taxon>
        <taxon>eudicotyledons</taxon>
        <taxon>Gunneridae</taxon>
        <taxon>Pentapetalae</taxon>
        <taxon>rosids</taxon>
        <taxon>Vitales</taxon>
        <taxon>Vitaceae</taxon>
        <taxon>Viteae</taxon>
        <taxon>Vitis</taxon>
    </lineage>
</organism>
<evidence type="ECO:0000256" key="1">
    <source>
        <dbReference type="SAM" id="Coils"/>
    </source>
</evidence>
<dbReference type="Proteomes" id="UP001227230">
    <property type="component" value="Chromosome 5"/>
</dbReference>
<sequence>MGEAPAAGTMDLDTIRSRMSELNRIHTNYSHISDSNPLDSRSLFQEFSHHLQSRVNQILSQYSDVESLEADDLDAYLGHLKKELNLVESENAKISNEIEALTRTYVEDSNQLESDLEVLKHSVDFVASQGLKRAEAGALVDYSSSVEDQLDSRTAHGDNNFEILDLNYQTQKNKITLKSLQDLDYTFKRFEAIEKIEDALTGLKVIDFEGNCIRLSLSTFIPNLEGLLCEEKIEAVNEPSELNHELLIEVMDQSMELKNVEIFPNDVYLGEIIDAAKSSRKLFSHMSILETRSSLEWFVRKVQDKIILCALRQSIVKGANKSRHSLEYLDRDEIIVAHMVGGVDAYIKVCQGWPVSNNALKLKSLKSSDQQSKGISLSFLCKVEEMANSLDVSIRKNISSFVDAIEEILVQQMQSKLHVVDVPGK</sequence>
<protein>
    <submittedName>
        <fullName evidence="2">Uncharacterized protein</fullName>
    </submittedName>
</protein>
<name>A0ABY9BZ06_VITVI</name>
<keyword evidence="1" id="KW-0175">Coiled coil</keyword>
<accession>A0ABY9BZ06</accession>
<gene>
    <name evidence="2" type="ORF">VitviT2T_007079</name>
</gene>
<dbReference type="PANTHER" id="PTHR36037">
    <property type="entry name" value="RNA-DIRECTED DNA POLYMERASE (REVERSE TRANSCRIPTASE)-RELATED FAMILY PROTEIN"/>
    <property type="match status" value="1"/>
</dbReference>
<reference evidence="2 3" key="1">
    <citation type="journal article" date="2023" name="Hortic Res">
        <title>The complete reference genome for grapevine (Vitis vinifera L.) genetics and breeding.</title>
        <authorList>
            <person name="Shi X."/>
            <person name="Cao S."/>
            <person name="Wang X."/>
            <person name="Huang S."/>
            <person name="Wang Y."/>
            <person name="Liu Z."/>
            <person name="Liu W."/>
            <person name="Leng X."/>
            <person name="Peng Y."/>
            <person name="Wang N."/>
            <person name="Wang Y."/>
            <person name="Ma Z."/>
            <person name="Xu X."/>
            <person name="Zhang F."/>
            <person name="Xue H."/>
            <person name="Zhong H."/>
            <person name="Wang Y."/>
            <person name="Zhang K."/>
            <person name="Velt A."/>
            <person name="Avia K."/>
            <person name="Holtgrawe D."/>
            <person name="Grimplet J."/>
            <person name="Matus J.T."/>
            <person name="Ware D."/>
            <person name="Wu X."/>
            <person name="Wang H."/>
            <person name="Liu C."/>
            <person name="Fang Y."/>
            <person name="Rustenholz C."/>
            <person name="Cheng Z."/>
            <person name="Xiao H."/>
            <person name="Zhou Y."/>
        </authorList>
    </citation>
    <scope>NUCLEOTIDE SEQUENCE [LARGE SCALE GENOMIC DNA]</scope>
    <source>
        <strain evidence="3">cv. Pinot noir / PN40024</strain>
        <tissue evidence="2">Leaf</tissue>
    </source>
</reference>
<feature type="coiled-coil region" evidence="1">
    <location>
        <begin position="77"/>
        <end position="104"/>
    </location>
</feature>
<dbReference type="EMBL" id="CP126652">
    <property type="protein sequence ID" value="WJZ87716.1"/>
    <property type="molecule type" value="Genomic_DNA"/>
</dbReference>
<dbReference type="PANTHER" id="PTHR36037:SF1">
    <property type="entry name" value="RNA-DIRECTED DNA POLYMERASE (REVERSE TRANSCRIPTASE)-RELATED FAMILY PROTEIN"/>
    <property type="match status" value="1"/>
</dbReference>